<protein>
    <submittedName>
        <fullName evidence="2">Uncharacterized protein</fullName>
    </submittedName>
</protein>
<proteinExistence type="predicted"/>
<evidence type="ECO:0000313" key="3">
    <source>
        <dbReference type="Proteomes" id="UP001437256"/>
    </source>
</evidence>
<evidence type="ECO:0000256" key="1">
    <source>
        <dbReference type="SAM" id="MobiDB-lite"/>
    </source>
</evidence>
<dbReference type="EMBL" id="JBBXMP010000105">
    <property type="protein sequence ID" value="KAL0062427.1"/>
    <property type="molecule type" value="Genomic_DNA"/>
</dbReference>
<keyword evidence="3" id="KW-1185">Reference proteome</keyword>
<evidence type="ECO:0000313" key="2">
    <source>
        <dbReference type="EMBL" id="KAL0062427.1"/>
    </source>
</evidence>
<gene>
    <name evidence="2" type="ORF">AAF712_010706</name>
</gene>
<feature type="compositionally biased region" description="Basic and acidic residues" evidence="1">
    <location>
        <begin position="115"/>
        <end position="149"/>
    </location>
</feature>
<sequence>MLFAGSPPGAGSHTPSAAFSHLSLSTPAALPSPVLTPAPFPPLMLNNKYRKDEHVAKHNLLRTRIQELEQRLHMESMSKALLKQSLEATVMEPKGGFDRAIAGVQSDLERKIEELRKVGEGSERSDSSQSSSDDKSGVEAVKEEPEMDSKTAVGHSSIKSLTKQTFYLFLGTMNLKTKSNFPAYKTGELGFIQGSTETRQLWLNWEATAKHVDNVNKLAAMARYARQAGPNIVAEAKRFLPFISKTDLLNRFQGQFDNLQQIHKGTSGRGRAASGTQVPEVEGFNAPLNNTKFSN</sequence>
<organism evidence="2 3">
    <name type="scientific">Marasmius tenuissimus</name>
    <dbReference type="NCBI Taxonomy" id="585030"/>
    <lineage>
        <taxon>Eukaryota</taxon>
        <taxon>Fungi</taxon>
        <taxon>Dikarya</taxon>
        <taxon>Basidiomycota</taxon>
        <taxon>Agaricomycotina</taxon>
        <taxon>Agaricomycetes</taxon>
        <taxon>Agaricomycetidae</taxon>
        <taxon>Agaricales</taxon>
        <taxon>Marasmiineae</taxon>
        <taxon>Marasmiaceae</taxon>
        <taxon>Marasmius</taxon>
    </lineage>
</organism>
<reference evidence="2 3" key="1">
    <citation type="submission" date="2024-05" db="EMBL/GenBank/DDBJ databases">
        <title>A draft genome resource for the thread blight pathogen Marasmius tenuissimus strain MS-2.</title>
        <authorList>
            <person name="Yulfo-Soto G.E."/>
            <person name="Baruah I.K."/>
            <person name="Amoako-Attah I."/>
            <person name="Bukari Y."/>
            <person name="Meinhardt L.W."/>
            <person name="Bailey B.A."/>
            <person name="Cohen S.P."/>
        </authorList>
    </citation>
    <scope>NUCLEOTIDE SEQUENCE [LARGE SCALE GENOMIC DNA]</scope>
    <source>
        <strain evidence="2 3">MS-2</strain>
    </source>
</reference>
<accession>A0ABR2ZPW2</accession>
<feature type="region of interest" description="Disordered" evidence="1">
    <location>
        <begin position="115"/>
        <end position="155"/>
    </location>
</feature>
<comment type="caution">
    <text evidence="2">The sequence shown here is derived from an EMBL/GenBank/DDBJ whole genome shotgun (WGS) entry which is preliminary data.</text>
</comment>
<dbReference type="Proteomes" id="UP001437256">
    <property type="component" value="Unassembled WGS sequence"/>
</dbReference>
<name>A0ABR2ZPW2_9AGAR</name>